<evidence type="ECO:0000259" key="9">
    <source>
        <dbReference type="PROSITE" id="PS51826"/>
    </source>
</evidence>
<dbReference type="Pfam" id="PF00364">
    <property type="entry name" value="Biotin_lipoyl"/>
    <property type="match status" value="1"/>
</dbReference>
<evidence type="ECO:0000256" key="3">
    <source>
        <dbReference type="ARBA" id="ARBA00011484"/>
    </source>
</evidence>
<comment type="subunit">
    <text evidence="3">Forms a 24-polypeptide structural core with octahedral symmetry.</text>
</comment>
<accession>A0ABX0IMU9</accession>
<dbReference type="Pfam" id="PF02817">
    <property type="entry name" value="E3_binding"/>
    <property type="match status" value="1"/>
</dbReference>
<dbReference type="PANTHER" id="PTHR43178:SF5">
    <property type="entry name" value="LIPOAMIDE ACYLTRANSFERASE COMPONENT OF BRANCHED-CHAIN ALPHA-KETO ACID DEHYDROGENASE COMPLEX, MITOCHONDRIAL"/>
    <property type="match status" value="1"/>
</dbReference>
<dbReference type="PROSITE" id="PS00189">
    <property type="entry name" value="LIPOYL"/>
    <property type="match status" value="1"/>
</dbReference>
<dbReference type="EC" id="2.3.1.-" evidence="7"/>
<proteinExistence type="inferred from homology"/>
<comment type="cofactor">
    <cofactor evidence="1 7">
        <name>(R)-lipoate</name>
        <dbReference type="ChEBI" id="CHEBI:83088"/>
    </cofactor>
</comment>
<protein>
    <recommendedName>
        <fullName evidence="7">Dihydrolipoamide acetyltransferase component of pyruvate dehydrogenase complex</fullName>
        <ecNumber evidence="7">2.3.1.-</ecNumber>
    </recommendedName>
</protein>
<evidence type="ECO:0000313" key="11">
    <source>
        <dbReference type="Proteomes" id="UP000817854"/>
    </source>
</evidence>
<dbReference type="InterPro" id="IPR011053">
    <property type="entry name" value="Single_hybrid_motif"/>
</dbReference>
<name>A0ABX0IMU9_9FLAO</name>
<dbReference type="InterPro" id="IPR004167">
    <property type="entry name" value="PSBD"/>
</dbReference>
<dbReference type="RefSeq" id="WP_140960957.1">
    <property type="nucleotide sequence ID" value="NZ_VEVQ02000003.1"/>
</dbReference>
<dbReference type="CDD" id="cd06849">
    <property type="entry name" value="lipoyl_domain"/>
    <property type="match status" value="1"/>
</dbReference>
<dbReference type="SUPFAM" id="SSF47005">
    <property type="entry name" value="Peripheral subunit-binding domain of 2-oxo acid dehydrogenase complex"/>
    <property type="match status" value="1"/>
</dbReference>
<dbReference type="EMBL" id="VEVQ02000003">
    <property type="protein sequence ID" value="NHN25127.1"/>
    <property type="molecule type" value="Genomic_DNA"/>
</dbReference>
<comment type="similarity">
    <text evidence="2 7">Belongs to the 2-oxoacid dehydrogenase family.</text>
</comment>
<dbReference type="SUPFAM" id="SSF51230">
    <property type="entry name" value="Single hybrid motif"/>
    <property type="match status" value="1"/>
</dbReference>
<dbReference type="SUPFAM" id="SSF52777">
    <property type="entry name" value="CoA-dependent acyltransferases"/>
    <property type="match status" value="1"/>
</dbReference>
<sequence>MAKFELKLPKMGESVAEATVTNWLKKVGEKIEMDEAVLEIATDKVDSEVPSEVAGTLVEILFNVDDVVQVGQTIAIIETEGEVEISTQEQNVEETAIVVEETVQAAKETAGTSQTIVADYSDSDKFFSPLVRNIAKEEGVSLEELEVLEGSGKHGRINKDDILNYIKNRVTANPVVEQKTVVETQKAAPIASSKQVATVAPVSVNGGDEIVEMDRMRKLISKYMIESVQTSAHVQSFIEVDVTNIVKWRDKVKGPFEKREGEKLTFTPIFMEVVAKALKDFPGMNISVDGDYIIKKKNINLGMAAALPNGNLIVPVIKNADQLNLVGMAKTVNDLANRARTGKLKPDDTQGGTYTVTNVGTFGSVFGTPIINQPQVGILALGAIRKVPAVIETPEGDFIGIRQKMFLSHSYDHRVVDGALGGSFVKRVAEYLEAWDINRDI</sequence>
<evidence type="ECO:0000256" key="4">
    <source>
        <dbReference type="ARBA" id="ARBA00022679"/>
    </source>
</evidence>
<keyword evidence="6 7" id="KW-0012">Acyltransferase</keyword>
<dbReference type="PANTHER" id="PTHR43178">
    <property type="entry name" value="DIHYDROLIPOAMIDE ACETYLTRANSFERASE COMPONENT OF PYRUVATE DEHYDROGENASE COMPLEX"/>
    <property type="match status" value="1"/>
</dbReference>
<gene>
    <name evidence="10" type="ORF">FIA58_005485</name>
</gene>
<dbReference type="InterPro" id="IPR000089">
    <property type="entry name" value="Biotin_lipoyl"/>
</dbReference>
<dbReference type="InterPro" id="IPR003016">
    <property type="entry name" value="2-oxoA_DH_lipoyl-BS"/>
</dbReference>
<evidence type="ECO:0000256" key="7">
    <source>
        <dbReference type="RuleBase" id="RU003423"/>
    </source>
</evidence>
<comment type="caution">
    <text evidence="10">The sequence shown here is derived from an EMBL/GenBank/DDBJ whole genome shotgun (WGS) entry which is preliminary data.</text>
</comment>
<dbReference type="PROSITE" id="PS50968">
    <property type="entry name" value="BIOTINYL_LIPOYL"/>
    <property type="match status" value="1"/>
</dbReference>
<keyword evidence="5 7" id="KW-0450">Lipoyl</keyword>
<dbReference type="Gene3D" id="3.30.559.10">
    <property type="entry name" value="Chloramphenicol acetyltransferase-like domain"/>
    <property type="match status" value="1"/>
</dbReference>
<feature type="domain" description="Lipoyl-binding" evidence="8">
    <location>
        <begin position="3"/>
        <end position="78"/>
    </location>
</feature>
<evidence type="ECO:0000256" key="1">
    <source>
        <dbReference type="ARBA" id="ARBA00001938"/>
    </source>
</evidence>
<dbReference type="Gene3D" id="4.10.320.10">
    <property type="entry name" value="E3-binding domain"/>
    <property type="match status" value="1"/>
</dbReference>
<keyword evidence="4 7" id="KW-0808">Transferase</keyword>
<dbReference type="InterPro" id="IPR036625">
    <property type="entry name" value="E3-bd_dom_sf"/>
</dbReference>
<organism evidence="10 11">
    <name type="scientific">Flavobacterium jejuense</name>
    <dbReference type="NCBI Taxonomy" id="1544455"/>
    <lineage>
        <taxon>Bacteria</taxon>
        <taxon>Pseudomonadati</taxon>
        <taxon>Bacteroidota</taxon>
        <taxon>Flavobacteriia</taxon>
        <taxon>Flavobacteriales</taxon>
        <taxon>Flavobacteriaceae</taxon>
        <taxon>Flavobacterium</taxon>
    </lineage>
</organism>
<dbReference type="Gene3D" id="2.40.50.100">
    <property type="match status" value="1"/>
</dbReference>
<evidence type="ECO:0000313" key="10">
    <source>
        <dbReference type="EMBL" id="NHN25127.1"/>
    </source>
</evidence>
<evidence type="ECO:0000256" key="2">
    <source>
        <dbReference type="ARBA" id="ARBA00007317"/>
    </source>
</evidence>
<dbReference type="InterPro" id="IPR050743">
    <property type="entry name" value="2-oxoacid_DH_E2_comp"/>
</dbReference>
<dbReference type="PROSITE" id="PS51826">
    <property type="entry name" value="PSBD"/>
    <property type="match status" value="1"/>
</dbReference>
<dbReference type="Pfam" id="PF00198">
    <property type="entry name" value="2-oxoacid_dh"/>
    <property type="match status" value="1"/>
</dbReference>
<reference evidence="10" key="1">
    <citation type="submission" date="2019-05" db="EMBL/GenBank/DDBJ databases">
        <authorList>
            <person name="Lianzixin W."/>
        </authorList>
    </citation>
    <scope>NUCLEOTIDE SEQUENCE</scope>
    <source>
        <strain evidence="10">EC11</strain>
    </source>
</reference>
<evidence type="ECO:0000256" key="5">
    <source>
        <dbReference type="ARBA" id="ARBA00022823"/>
    </source>
</evidence>
<dbReference type="InterPro" id="IPR023213">
    <property type="entry name" value="CAT-like_dom_sf"/>
</dbReference>
<evidence type="ECO:0000256" key="6">
    <source>
        <dbReference type="ARBA" id="ARBA00023315"/>
    </source>
</evidence>
<dbReference type="Proteomes" id="UP000817854">
    <property type="component" value="Unassembled WGS sequence"/>
</dbReference>
<reference evidence="10" key="2">
    <citation type="submission" date="2020-02" db="EMBL/GenBank/DDBJ databases">
        <title>Flavobacterium profundi sp. nov., isolated from a deep-sea seamount.</title>
        <authorList>
            <person name="Zhang D.-C."/>
        </authorList>
    </citation>
    <scope>NUCLEOTIDE SEQUENCE</scope>
    <source>
        <strain evidence="10">EC11</strain>
    </source>
</reference>
<dbReference type="InterPro" id="IPR001078">
    <property type="entry name" value="2-oxoacid_DH_actylTfrase"/>
</dbReference>
<evidence type="ECO:0000259" key="8">
    <source>
        <dbReference type="PROSITE" id="PS50968"/>
    </source>
</evidence>
<keyword evidence="11" id="KW-1185">Reference proteome</keyword>
<feature type="domain" description="Peripheral subunit-binding (PSBD)" evidence="9">
    <location>
        <begin position="126"/>
        <end position="166"/>
    </location>
</feature>